<keyword evidence="2" id="KW-1185">Reference proteome</keyword>
<comment type="caution">
    <text evidence="1">The sequence shown here is derived from an EMBL/GenBank/DDBJ whole genome shotgun (WGS) entry which is preliminary data.</text>
</comment>
<dbReference type="STRING" id="1297569.MESS2_650033"/>
<evidence type="ECO:0000313" key="2">
    <source>
        <dbReference type="Proteomes" id="UP000012062"/>
    </source>
</evidence>
<evidence type="ECO:0000313" key="1">
    <source>
        <dbReference type="EMBL" id="CCV07808.1"/>
    </source>
</evidence>
<dbReference type="Proteomes" id="UP000012062">
    <property type="component" value="Unassembled WGS sequence"/>
</dbReference>
<organism evidence="1 2">
    <name type="scientific">Mesorhizobium metallidurans STM 2683</name>
    <dbReference type="NCBI Taxonomy" id="1297569"/>
    <lineage>
        <taxon>Bacteria</taxon>
        <taxon>Pseudomonadati</taxon>
        <taxon>Pseudomonadota</taxon>
        <taxon>Alphaproteobacteria</taxon>
        <taxon>Hyphomicrobiales</taxon>
        <taxon>Phyllobacteriaceae</taxon>
        <taxon>Mesorhizobium</taxon>
    </lineage>
</organism>
<dbReference type="AlphaFoldDB" id="M5EV45"/>
<reference evidence="1 2" key="1">
    <citation type="submission" date="2013-02" db="EMBL/GenBank/DDBJ databases">
        <authorList>
            <person name="Genoscope - CEA"/>
        </authorList>
    </citation>
    <scope>NUCLEOTIDE SEQUENCE [LARGE SCALE GENOMIC DNA]</scope>
    <source>
        <strain evidence="1 2">STM 2683</strain>
    </source>
</reference>
<sequence>MGRPVNAGLPMIWFTRALRSGVTAITASVPGAAPSALRDTAGAIATIRGAASLPPNR</sequence>
<name>M5EV45_9HYPH</name>
<proteinExistence type="predicted"/>
<gene>
    <name evidence="1" type="ORF">MESS2_650033</name>
</gene>
<dbReference type="EMBL" id="CAUM01000134">
    <property type="protein sequence ID" value="CCV07808.1"/>
    <property type="molecule type" value="Genomic_DNA"/>
</dbReference>
<accession>M5EV45</accession>
<protein>
    <submittedName>
        <fullName evidence="1">Uncharacterized protein</fullName>
    </submittedName>
</protein>